<name>A0ABW2RGN6_9BACL</name>
<organism evidence="1 2">
    <name type="scientific">Laceyella putida</name>
    <dbReference type="NCBI Taxonomy" id="110101"/>
    <lineage>
        <taxon>Bacteria</taxon>
        <taxon>Bacillati</taxon>
        <taxon>Bacillota</taxon>
        <taxon>Bacilli</taxon>
        <taxon>Bacillales</taxon>
        <taxon>Thermoactinomycetaceae</taxon>
        <taxon>Laceyella</taxon>
    </lineage>
</organism>
<sequence length="48" mass="5046">MSKKARGRIHKLVAVAGAFALQLPPGEGGSISYDAPFVEMPPVTVTLH</sequence>
<proteinExistence type="predicted"/>
<reference evidence="2" key="1">
    <citation type="journal article" date="2019" name="Int. J. Syst. Evol. Microbiol.">
        <title>The Global Catalogue of Microorganisms (GCM) 10K type strain sequencing project: providing services to taxonomists for standard genome sequencing and annotation.</title>
        <authorList>
            <consortium name="The Broad Institute Genomics Platform"/>
            <consortium name="The Broad Institute Genome Sequencing Center for Infectious Disease"/>
            <person name="Wu L."/>
            <person name="Ma J."/>
        </authorList>
    </citation>
    <scope>NUCLEOTIDE SEQUENCE [LARGE SCALE GENOMIC DNA]</scope>
    <source>
        <strain evidence="2">CGMCC 1.12942</strain>
    </source>
</reference>
<dbReference type="EMBL" id="JBHTBW010000006">
    <property type="protein sequence ID" value="MFC7440152.1"/>
    <property type="molecule type" value="Genomic_DNA"/>
</dbReference>
<comment type="caution">
    <text evidence="1">The sequence shown here is derived from an EMBL/GenBank/DDBJ whole genome shotgun (WGS) entry which is preliminary data.</text>
</comment>
<accession>A0ABW2RGN6</accession>
<dbReference type="RefSeq" id="WP_379863369.1">
    <property type="nucleotide sequence ID" value="NZ_JBHTBW010000006.1"/>
</dbReference>
<gene>
    <name evidence="1" type="ORF">ACFQNG_03090</name>
</gene>
<dbReference type="Proteomes" id="UP001596500">
    <property type="component" value="Unassembled WGS sequence"/>
</dbReference>
<keyword evidence="2" id="KW-1185">Reference proteome</keyword>
<evidence type="ECO:0000313" key="2">
    <source>
        <dbReference type="Proteomes" id="UP001596500"/>
    </source>
</evidence>
<evidence type="ECO:0000313" key="1">
    <source>
        <dbReference type="EMBL" id="MFC7440152.1"/>
    </source>
</evidence>
<protein>
    <submittedName>
        <fullName evidence="1">Uncharacterized protein</fullName>
    </submittedName>
</protein>